<dbReference type="Pfam" id="PF00441">
    <property type="entry name" value="Acyl-CoA_dh_1"/>
    <property type="match status" value="1"/>
</dbReference>
<dbReference type="InterPro" id="IPR006091">
    <property type="entry name" value="Acyl-CoA_Oxase/DH_mid-dom"/>
</dbReference>
<dbReference type="AlphaFoldDB" id="A0A1J0WNT0"/>
<gene>
    <name evidence="10" type="ORF">BOO69_20140</name>
</gene>
<dbReference type="PANTHER" id="PTHR43884">
    <property type="entry name" value="ACYL-COA DEHYDROGENASE"/>
    <property type="match status" value="1"/>
</dbReference>
<dbReference type="EMBL" id="CP018080">
    <property type="protein sequence ID" value="APE46025.1"/>
    <property type="molecule type" value="Genomic_DNA"/>
</dbReference>
<reference evidence="10 11" key="1">
    <citation type="submission" date="2016-11" db="EMBL/GenBank/DDBJ databases">
        <title>Complete genome sequence of Sulfitobacter sp. AM1-D1, a toxic bacteria associated with marine dinoflagellate Alexandrium minutum in East China Sea.</title>
        <authorList>
            <person name="Yang Q."/>
            <person name="Zhang X."/>
            <person name="Tian X."/>
        </authorList>
    </citation>
    <scope>NUCLEOTIDE SEQUENCE [LARGE SCALE GENOMIC DNA]</scope>
    <source>
        <strain evidence="10 11">AM1-D1</strain>
        <plasmid evidence="10 11">unnamed4</plasmid>
    </source>
</reference>
<keyword evidence="4 6" id="KW-0274">FAD</keyword>
<dbReference type="Gene3D" id="2.40.110.10">
    <property type="entry name" value="Butyryl-CoA Dehydrogenase, subunit A, domain 2"/>
    <property type="match status" value="1"/>
</dbReference>
<evidence type="ECO:0000259" key="7">
    <source>
        <dbReference type="Pfam" id="PF00441"/>
    </source>
</evidence>
<evidence type="ECO:0000259" key="9">
    <source>
        <dbReference type="Pfam" id="PF02771"/>
    </source>
</evidence>
<comment type="similarity">
    <text evidence="2 6">Belongs to the acyl-CoA dehydrogenase family.</text>
</comment>
<dbReference type="GO" id="GO:0050660">
    <property type="term" value="F:flavin adenine dinucleotide binding"/>
    <property type="evidence" value="ECO:0007669"/>
    <property type="project" value="InterPro"/>
</dbReference>
<organism evidence="10 11">
    <name type="scientific">Sulfitobacter alexandrii</name>
    <dbReference type="NCBI Taxonomy" id="1917485"/>
    <lineage>
        <taxon>Bacteria</taxon>
        <taxon>Pseudomonadati</taxon>
        <taxon>Pseudomonadota</taxon>
        <taxon>Alphaproteobacteria</taxon>
        <taxon>Rhodobacterales</taxon>
        <taxon>Roseobacteraceae</taxon>
        <taxon>Sulfitobacter</taxon>
    </lineage>
</organism>
<comment type="cofactor">
    <cofactor evidence="1 6">
        <name>FAD</name>
        <dbReference type="ChEBI" id="CHEBI:57692"/>
    </cofactor>
</comment>
<feature type="domain" description="Acyl-CoA dehydrogenase/oxidase N-terminal" evidence="9">
    <location>
        <begin position="6"/>
        <end position="120"/>
    </location>
</feature>
<dbReference type="PANTHER" id="PTHR43884:SF12">
    <property type="entry name" value="ISOVALERYL-COA DEHYDROGENASE, MITOCHONDRIAL-RELATED"/>
    <property type="match status" value="1"/>
</dbReference>
<keyword evidence="5 6" id="KW-0560">Oxidoreductase</keyword>
<dbReference type="SUPFAM" id="SSF56645">
    <property type="entry name" value="Acyl-CoA dehydrogenase NM domain-like"/>
    <property type="match status" value="1"/>
</dbReference>
<evidence type="ECO:0000313" key="11">
    <source>
        <dbReference type="Proteomes" id="UP000181897"/>
    </source>
</evidence>
<dbReference type="PROSITE" id="PS00073">
    <property type="entry name" value="ACYL_COA_DH_2"/>
    <property type="match status" value="1"/>
</dbReference>
<dbReference type="GO" id="GO:0003995">
    <property type="term" value="F:acyl-CoA dehydrogenase activity"/>
    <property type="evidence" value="ECO:0007669"/>
    <property type="project" value="InterPro"/>
</dbReference>
<dbReference type="FunFam" id="1.20.140.10:FF:000001">
    <property type="entry name" value="Acyl-CoA dehydrogenase"/>
    <property type="match status" value="1"/>
</dbReference>
<feature type="domain" description="Acyl-CoA oxidase/dehydrogenase middle" evidence="8">
    <location>
        <begin position="125"/>
        <end position="213"/>
    </location>
</feature>
<dbReference type="SUPFAM" id="SSF47203">
    <property type="entry name" value="Acyl-CoA dehydrogenase C-terminal domain-like"/>
    <property type="match status" value="1"/>
</dbReference>
<dbReference type="RefSeq" id="WP_071974336.1">
    <property type="nucleotide sequence ID" value="NZ_CP018080.1"/>
</dbReference>
<keyword evidence="11" id="KW-1185">Reference proteome</keyword>
<dbReference type="InterPro" id="IPR037069">
    <property type="entry name" value="AcylCoA_DH/ox_N_sf"/>
</dbReference>
<evidence type="ECO:0000256" key="2">
    <source>
        <dbReference type="ARBA" id="ARBA00009347"/>
    </source>
</evidence>
<evidence type="ECO:0000256" key="5">
    <source>
        <dbReference type="ARBA" id="ARBA00023002"/>
    </source>
</evidence>
<accession>A0A1J0WNT0</accession>
<dbReference type="InterPro" id="IPR013786">
    <property type="entry name" value="AcylCoA_DH/ox_N"/>
</dbReference>
<dbReference type="Pfam" id="PF02770">
    <property type="entry name" value="Acyl-CoA_dh_M"/>
    <property type="match status" value="1"/>
</dbReference>
<evidence type="ECO:0000256" key="4">
    <source>
        <dbReference type="ARBA" id="ARBA00022827"/>
    </source>
</evidence>
<dbReference type="InterPro" id="IPR006089">
    <property type="entry name" value="Acyl-CoA_DH_CS"/>
</dbReference>
<dbReference type="InterPro" id="IPR009075">
    <property type="entry name" value="AcylCo_DH/oxidase_C"/>
</dbReference>
<geneLocation type="plasmid" evidence="10 11">
    <name>unnamed4</name>
</geneLocation>
<evidence type="ECO:0000313" key="10">
    <source>
        <dbReference type="EMBL" id="APE46025.1"/>
    </source>
</evidence>
<dbReference type="Gene3D" id="1.20.140.10">
    <property type="entry name" value="Butyryl-CoA Dehydrogenase, subunit A, domain 3"/>
    <property type="match status" value="1"/>
</dbReference>
<keyword evidence="3 6" id="KW-0285">Flavoprotein</keyword>
<evidence type="ECO:0000256" key="1">
    <source>
        <dbReference type="ARBA" id="ARBA00001974"/>
    </source>
</evidence>
<dbReference type="Pfam" id="PF02771">
    <property type="entry name" value="Acyl-CoA_dh_N"/>
    <property type="match status" value="1"/>
</dbReference>
<sequence>MMYRKTEEQQAAVDGLRRFLDEKLEPEIRKYDDQVIPDEKFREWAGQLSEFGVLTAPHPEEHGGYGMDWVTHLMLFEEVVYSSLDLAVPLLINVVAADLLIRLAPPELCERYVPDLLSGKKFASVGISEPDVGSDVAAVKTKAVRDGDYYVISGEKTWISSGRFADIFICTCRTEEGLSHILIDREEHGFETRDIKKIALNGQSTAQVFLNDVRVPVGNIIGDAGQALRQTLVVFERARCHMAVWGYAVGRRANDEAIKYSRERSQHGKLIAGHQLIADKIATNATKIDAARLLTLRAGAMIDAGERCDAECAMAKWYGTEIAITAARDALQIHGGNGVTKDFIIERLARESLIGPIPDGTTEIQKLIIARSLTGISAF</sequence>
<dbReference type="OrthoDB" id="7795946at2"/>
<evidence type="ECO:0000259" key="8">
    <source>
        <dbReference type="Pfam" id="PF02770"/>
    </source>
</evidence>
<dbReference type="InterPro" id="IPR036250">
    <property type="entry name" value="AcylCo_DH-like_C"/>
</dbReference>
<proteinExistence type="inferred from homology"/>
<protein>
    <submittedName>
        <fullName evidence="10">Acyl-CoA dehydrogenase</fullName>
    </submittedName>
</protein>
<dbReference type="Gene3D" id="1.10.540.10">
    <property type="entry name" value="Acyl-CoA dehydrogenase/oxidase, N-terminal domain"/>
    <property type="match status" value="1"/>
</dbReference>
<evidence type="ECO:0000256" key="6">
    <source>
        <dbReference type="RuleBase" id="RU362125"/>
    </source>
</evidence>
<keyword evidence="10" id="KW-0614">Plasmid</keyword>
<dbReference type="Proteomes" id="UP000181897">
    <property type="component" value="Plasmid unnamed4"/>
</dbReference>
<dbReference type="InterPro" id="IPR046373">
    <property type="entry name" value="Acyl-CoA_Oxase/DH_mid-dom_sf"/>
</dbReference>
<dbReference type="KEGG" id="suam:BOO69_20140"/>
<evidence type="ECO:0000256" key="3">
    <source>
        <dbReference type="ARBA" id="ARBA00022630"/>
    </source>
</evidence>
<dbReference type="InterPro" id="IPR009100">
    <property type="entry name" value="AcylCoA_DH/oxidase_NM_dom_sf"/>
</dbReference>
<feature type="domain" description="Acyl-CoA dehydrogenase/oxidase C-terminal" evidence="7">
    <location>
        <begin position="231"/>
        <end position="373"/>
    </location>
</feature>
<name>A0A1J0WNT0_9RHOB</name>